<dbReference type="Gene3D" id="2.20.28.120">
    <property type="entry name" value="Ribosomal protein L33"/>
    <property type="match status" value="1"/>
</dbReference>
<comment type="similarity">
    <text evidence="1">Belongs to the bacterial ribosomal protein bL33 family.</text>
</comment>
<keyword evidence="2" id="KW-0689">Ribosomal protein</keyword>
<keyword evidence="3" id="KW-0687">Ribonucleoprotein</keyword>
<feature type="region of interest" description="Disordered" evidence="4">
    <location>
        <begin position="116"/>
        <end position="141"/>
    </location>
</feature>
<dbReference type="GO" id="GO:1990904">
    <property type="term" value="C:ribonucleoprotein complex"/>
    <property type="evidence" value="ECO:0007669"/>
    <property type="project" value="UniProtKB-KW"/>
</dbReference>
<dbReference type="EMBL" id="OC006684">
    <property type="protein sequence ID" value="CAD7266264.1"/>
    <property type="molecule type" value="Genomic_DNA"/>
</dbReference>
<organism evidence="5">
    <name type="scientific">Timema shepardi</name>
    <name type="common">Walking stick</name>
    <dbReference type="NCBI Taxonomy" id="629360"/>
    <lineage>
        <taxon>Eukaryota</taxon>
        <taxon>Metazoa</taxon>
        <taxon>Ecdysozoa</taxon>
        <taxon>Arthropoda</taxon>
        <taxon>Hexapoda</taxon>
        <taxon>Insecta</taxon>
        <taxon>Pterygota</taxon>
        <taxon>Neoptera</taxon>
        <taxon>Polyneoptera</taxon>
        <taxon>Phasmatodea</taxon>
        <taxon>Timematodea</taxon>
        <taxon>Timematoidea</taxon>
        <taxon>Timematidae</taxon>
        <taxon>Timema</taxon>
    </lineage>
</organism>
<dbReference type="InterPro" id="IPR038584">
    <property type="entry name" value="Ribosomal_bL33_sf"/>
</dbReference>
<evidence type="ECO:0000256" key="4">
    <source>
        <dbReference type="SAM" id="MobiDB-lite"/>
    </source>
</evidence>
<name>A0A7R9G416_TIMSH</name>
<gene>
    <name evidence="5" type="ORF">TSIB3V08_LOCUS10284</name>
</gene>
<dbReference type="GO" id="GO:0005840">
    <property type="term" value="C:ribosome"/>
    <property type="evidence" value="ECO:0007669"/>
    <property type="project" value="UniProtKB-KW"/>
</dbReference>
<accession>A0A7R9G416</accession>
<reference evidence="5" key="1">
    <citation type="submission" date="2020-11" db="EMBL/GenBank/DDBJ databases">
        <authorList>
            <person name="Tran Van P."/>
        </authorList>
    </citation>
    <scope>NUCLEOTIDE SEQUENCE</scope>
</reference>
<evidence type="ECO:0000313" key="5">
    <source>
        <dbReference type="EMBL" id="CAD7266264.1"/>
    </source>
</evidence>
<evidence type="ECO:0000256" key="1">
    <source>
        <dbReference type="ARBA" id="ARBA00007596"/>
    </source>
</evidence>
<evidence type="ECO:0000256" key="3">
    <source>
        <dbReference type="ARBA" id="ARBA00023274"/>
    </source>
</evidence>
<proteinExistence type="inferred from homology"/>
<protein>
    <submittedName>
        <fullName evidence="5">Uncharacterized protein</fullName>
    </submittedName>
</protein>
<evidence type="ECO:0000256" key="2">
    <source>
        <dbReference type="ARBA" id="ARBA00022980"/>
    </source>
</evidence>
<dbReference type="AlphaFoldDB" id="A0A7R9G416"/>
<sequence length="239" mass="26889">MTVMTEFHLVHPSGNLDMKNVMVLLESVVTGHKYIQIRERLAEKMEVIMFDPYSEYLARQESPTRAMRILVSEEVTKQQLKHFLVDIYRLTCFKSRIRKVELEEVNLYLRGGRVENHLGKTTPSSPDLRFEPRSPRPQQTSFNTTSALANYATEAVLSTSKGNKAVFADTPCAPRALESASCSSQHSQGNCSSPTQAKVLILGSIHFLRYIGLEEGAGIRERPQYITLLPPDKEAMATS</sequence>